<keyword evidence="2" id="KW-0548">Nucleotidyltransferase</keyword>
<organism evidence="2 3">
    <name type="scientific">Tanacetum coccineum</name>
    <dbReference type="NCBI Taxonomy" id="301880"/>
    <lineage>
        <taxon>Eukaryota</taxon>
        <taxon>Viridiplantae</taxon>
        <taxon>Streptophyta</taxon>
        <taxon>Embryophyta</taxon>
        <taxon>Tracheophyta</taxon>
        <taxon>Spermatophyta</taxon>
        <taxon>Magnoliopsida</taxon>
        <taxon>eudicotyledons</taxon>
        <taxon>Gunneridae</taxon>
        <taxon>Pentapetalae</taxon>
        <taxon>asterids</taxon>
        <taxon>campanulids</taxon>
        <taxon>Asterales</taxon>
        <taxon>Asteraceae</taxon>
        <taxon>Asteroideae</taxon>
        <taxon>Anthemideae</taxon>
        <taxon>Anthemidinae</taxon>
        <taxon>Tanacetum</taxon>
    </lineage>
</organism>
<comment type="caution">
    <text evidence="2">The sequence shown here is derived from an EMBL/GenBank/DDBJ whole genome shotgun (WGS) entry which is preliminary data.</text>
</comment>
<proteinExistence type="predicted"/>
<dbReference type="GO" id="GO:0003964">
    <property type="term" value="F:RNA-directed DNA polymerase activity"/>
    <property type="evidence" value="ECO:0007669"/>
    <property type="project" value="UniProtKB-KW"/>
</dbReference>
<name>A0ABQ5F4A9_9ASTR</name>
<protein>
    <submittedName>
        <fullName evidence="2">RNA-directed DNA polymerase, eukaryota, reverse transcriptase zinc-binding domain protein</fullName>
    </submittedName>
</protein>
<keyword evidence="2" id="KW-0695">RNA-directed DNA polymerase</keyword>
<dbReference type="PANTHER" id="PTHR46890">
    <property type="entry name" value="NON-LTR RETROLELEMENT REVERSE TRANSCRIPTASE-LIKE PROTEIN-RELATED"/>
    <property type="match status" value="1"/>
</dbReference>
<dbReference type="InterPro" id="IPR052343">
    <property type="entry name" value="Retrotransposon-Effector_Assoc"/>
</dbReference>
<feature type="compositionally biased region" description="Polar residues" evidence="1">
    <location>
        <begin position="39"/>
        <end position="49"/>
    </location>
</feature>
<dbReference type="Proteomes" id="UP001151760">
    <property type="component" value="Unassembled WGS sequence"/>
</dbReference>
<dbReference type="EMBL" id="BQNB010016994">
    <property type="protein sequence ID" value="GJT58168.1"/>
    <property type="molecule type" value="Genomic_DNA"/>
</dbReference>
<feature type="region of interest" description="Disordered" evidence="1">
    <location>
        <begin position="26"/>
        <end position="114"/>
    </location>
</feature>
<feature type="compositionally biased region" description="Basic and acidic residues" evidence="1">
    <location>
        <begin position="57"/>
        <end position="104"/>
    </location>
</feature>
<sequence>MGMVSRRFRIWKGRFLMNRRTEAHNGQKGKMWNEGRFGNMNNKWQQNNRFKYRRRRENQVKEKDVHGGTDKNSKINEINNKNEKANDGQKEFKDSQKVQEKGSTSKESNNEGGILGSNRFTLLDSLVNEEELVPTTNKRKIANDFLHKKCEINNMEMNDWSEEMKSYSDKQKEVKKLIQKEGLQLCAILETHVKFKNIKKTCENVFGDWEYITNGDFNVTLKVSKHSTRSANPSSEMTEFQDCINGIEVEDLHSEEFHYTWTKMRILNGVQKRKSSFRFSKFITDKDEFLPTVRSVWNKRIERHTLYKVVQKMKALKMKLKLLSCRNGNVFERAKELRKKVKESQNEVDMFPHDEKVKEKSCMILKEYQEAIQDEYSLLCQKSKVEWLKEGDRNTAYFYKTLKERVRRGRIMTIRNEEGVRFENDEVRAQIVKHFEEFLGKSSQVLNLSCRNDIFRTKLSPEEALEMVRPISDPESKKAMFEIEDSKAPGPDGYTSRFYKTAWSIVGKEIPIPGKVSDFRPIACCNVMYKCISKIMTNRLKGVLGKLVNENQSAFISGRQITNNILLAQELFRDYNRKQNVKKSSLQN</sequence>
<evidence type="ECO:0000313" key="3">
    <source>
        <dbReference type="Proteomes" id="UP001151760"/>
    </source>
</evidence>
<evidence type="ECO:0000256" key="1">
    <source>
        <dbReference type="SAM" id="MobiDB-lite"/>
    </source>
</evidence>
<gene>
    <name evidence="2" type="ORF">Tco_0993222</name>
</gene>
<evidence type="ECO:0000313" key="2">
    <source>
        <dbReference type="EMBL" id="GJT58168.1"/>
    </source>
</evidence>
<keyword evidence="2" id="KW-0808">Transferase</keyword>
<reference evidence="2" key="1">
    <citation type="journal article" date="2022" name="Int. J. Mol. Sci.">
        <title>Draft Genome of Tanacetum Coccineum: Genomic Comparison of Closely Related Tanacetum-Family Plants.</title>
        <authorList>
            <person name="Yamashiro T."/>
            <person name="Shiraishi A."/>
            <person name="Nakayama K."/>
            <person name="Satake H."/>
        </authorList>
    </citation>
    <scope>NUCLEOTIDE SEQUENCE</scope>
</reference>
<keyword evidence="3" id="KW-1185">Reference proteome</keyword>
<accession>A0ABQ5F4A9</accession>
<dbReference type="PANTHER" id="PTHR46890:SF48">
    <property type="entry name" value="RNA-DIRECTED DNA POLYMERASE"/>
    <property type="match status" value="1"/>
</dbReference>
<reference evidence="2" key="2">
    <citation type="submission" date="2022-01" db="EMBL/GenBank/DDBJ databases">
        <authorList>
            <person name="Yamashiro T."/>
            <person name="Shiraishi A."/>
            <person name="Satake H."/>
            <person name="Nakayama K."/>
        </authorList>
    </citation>
    <scope>NUCLEOTIDE SEQUENCE</scope>
</reference>